<keyword evidence="1" id="KW-0732">Signal</keyword>
<evidence type="ECO:0000256" key="1">
    <source>
        <dbReference type="SAM" id="SignalP"/>
    </source>
</evidence>
<name>A0A5N4CCB5_CAMDR</name>
<evidence type="ECO:0000313" key="2">
    <source>
        <dbReference type="EMBL" id="KAB1256565.1"/>
    </source>
</evidence>
<proteinExistence type="predicted"/>
<feature type="signal peptide" evidence="1">
    <location>
        <begin position="1"/>
        <end position="16"/>
    </location>
</feature>
<organism evidence="2 3">
    <name type="scientific">Camelus dromedarius</name>
    <name type="common">Dromedary</name>
    <name type="synonym">Arabian camel</name>
    <dbReference type="NCBI Taxonomy" id="9838"/>
    <lineage>
        <taxon>Eukaryota</taxon>
        <taxon>Metazoa</taxon>
        <taxon>Chordata</taxon>
        <taxon>Craniata</taxon>
        <taxon>Vertebrata</taxon>
        <taxon>Euteleostomi</taxon>
        <taxon>Mammalia</taxon>
        <taxon>Eutheria</taxon>
        <taxon>Laurasiatheria</taxon>
        <taxon>Artiodactyla</taxon>
        <taxon>Tylopoda</taxon>
        <taxon>Camelidae</taxon>
        <taxon>Camelus</taxon>
    </lineage>
</organism>
<dbReference type="GO" id="GO:0045087">
    <property type="term" value="P:innate immune response"/>
    <property type="evidence" value="ECO:0007669"/>
    <property type="project" value="InterPro"/>
</dbReference>
<gene>
    <name evidence="2" type="ORF">Cadr_000027299</name>
</gene>
<dbReference type="PANTHER" id="PTHR15218:SF0">
    <property type="entry name" value="LYMPHOCYTE ANTIGEN 96"/>
    <property type="match status" value="1"/>
</dbReference>
<evidence type="ECO:0000313" key="3">
    <source>
        <dbReference type="Proteomes" id="UP000299084"/>
    </source>
</evidence>
<dbReference type="Gene3D" id="2.60.40.770">
    <property type="match status" value="2"/>
</dbReference>
<sequence length="117" mass="13301">MFPLMLFSTLFSSIFTEPGEKHWICNSSDASIWYNYCDDKKFPISISTKPCITLKGSNGYLYLYFIPKTVNTTIGFSFKGLRFSKGQYNCVAEAISGDTEERLLCLNFTIIHHPDSS</sequence>
<dbReference type="GO" id="GO:0001875">
    <property type="term" value="F:lipopolysaccharide immune receptor activity"/>
    <property type="evidence" value="ECO:0007669"/>
    <property type="project" value="TreeGrafter"/>
</dbReference>
<dbReference type="GO" id="GO:0001530">
    <property type="term" value="F:lipopolysaccharide binding"/>
    <property type="evidence" value="ECO:0007669"/>
    <property type="project" value="InterPro"/>
</dbReference>
<dbReference type="PANTHER" id="PTHR15218">
    <property type="entry name" value="MD-1, MD-2 - RELATED"/>
    <property type="match status" value="1"/>
</dbReference>
<dbReference type="GO" id="GO:0032497">
    <property type="term" value="P:detection of lipopolysaccharide"/>
    <property type="evidence" value="ECO:0007669"/>
    <property type="project" value="TreeGrafter"/>
</dbReference>
<keyword evidence="3" id="KW-1185">Reference proteome</keyword>
<comment type="caution">
    <text evidence="2">The sequence shown here is derived from an EMBL/GenBank/DDBJ whole genome shotgun (WGS) entry which is preliminary data.</text>
</comment>
<dbReference type="AlphaFoldDB" id="A0A5N4CCB5"/>
<dbReference type="EMBL" id="JWIN03000029">
    <property type="protein sequence ID" value="KAB1256565.1"/>
    <property type="molecule type" value="Genomic_DNA"/>
</dbReference>
<feature type="chain" id="PRO_5024276287" evidence="1">
    <location>
        <begin position="17"/>
        <end position="117"/>
    </location>
</feature>
<accession>A0A5N4CCB5</accession>
<dbReference type="GO" id="GO:0035662">
    <property type="term" value="F:Toll-like receptor 4 binding"/>
    <property type="evidence" value="ECO:0007669"/>
    <property type="project" value="InterPro"/>
</dbReference>
<dbReference type="InterPro" id="IPR039217">
    <property type="entry name" value="LY96"/>
</dbReference>
<dbReference type="Proteomes" id="UP000299084">
    <property type="component" value="Unassembled WGS sequence"/>
</dbReference>
<dbReference type="GO" id="GO:0034142">
    <property type="term" value="P:toll-like receptor 4 signaling pathway"/>
    <property type="evidence" value="ECO:0007669"/>
    <property type="project" value="TreeGrafter"/>
</dbReference>
<dbReference type="GO" id="GO:0031666">
    <property type="term" value="P:positive regulation of lipopolysaccharide-mediated signaling pathway"/>
    <property type="evidence" value="ECO:0007669"/>
    <property type="project" value="TreeGrafter"/>
</dbReference>
<dbReference type="GO" id="GO:0046696">
    <property type="term" value="C:lipopolysaccharide receptor complex"/>
    <property type="evidence" value="ECO:0007669"/>
    <property type="project" value="TreeGrafter"/>
</dbReference>
<reference evidence="2 3" key="1">
    <citation type="journal article" date="2019" name="Mol. Ecol. Resour.">
        <title>Improving Illumina assemblies with Hi-C and long reads: an example with the North African dromedary.</title>
        <authorList>
            <person name="Elbers J.P."/>
            <person name="Rogers M.F."/>
            <person name="Perelman P.L."/>
            <person name="Proskuryakova A.A."/>
            <person name="Serdyukova N.A."/>
            <person name="Johnson W.E."/>
            <person name="Horin P."/>
            <person name="Corander J."/>
            <person name="Murphy D."/>
            <person name="Burger P.A."/>
        </authorList>
    </citation>
    <scope>NUCLEOTIDE SEQUENCE [LARGE SCALE GENOMIC DNA]</scope>
    <source>
        <strain evidence="2">Drom800</strain>
        <tissue evidence="2">Blood</tissue>
    </source>
</reference>
<protein>
    <submittedName>
        <fullName evidence="2">Lymphocyte antigen 96</fullName>
    </submittedName>
</protein>